<keyword evidence="1" id="KW-1133">Transmembrane helix</keyword>
<proteinExistence type="predicted"/>
<reference evidence="2" key="1">
    <citation type="submission" date="2021-01" db="EMBL/GenBank/DDBJ databases">
        <authorList>
            <person name="Ciloglu A."/>
            <person name="Yildirim A."/>
            <person name="Ibis O."/>
            <person name="Aktas M."/>
            <person name="Duzlu O."/>
            <person name="Onder Z."/>
            <person name="Simsek E."/>
            <person name="Yetismis G."/>
            <person name="Inci A."/>
        </authorList>
    </citation>
    <scope>NUCLEOTIDE SEQUENCE</scope>
    <source>
        <strain evidence="2">HaegypTR1</strain>
    </source>
</reference>
<feature type="transmembrane region" description="Helical" evidence="1">
    <location>
        <begin position="6"/>
        <end position="30"/>
    </location>
</feature>
<organism evidence="2">
    <name type="scientific">Hyalomma aegyptium</name>
    <dbReference type="NCBI Taxonomy" id="72854"/>
    <lineage>
        <taxon>Eukaryota</taxon>
        <taxon>Metazoa</taxon>
        <taxon>Ecdysozoa</taxon>
        <taxon>Arthropoda</taxon>
        <taxon>Chelicerata</taxon>
        <taxon>Arachnida</taxon>
        <taxon>Acari</taxon>
        <taxon>Parasitiformes</taxon>
        <taxon>Ixodida</taxon>
        <taxon>Ixodoidea</taxon>
        <taxon>Ixodidae</taxon>
        <taxon>Hyalomminae</taxon>
        <taxon>Hyalomma</taxon>
    </lineage>
</organism>
<dbReference type="EMBL" id="MW546280">
    <property type="protein sequence ID" value="QVV23847.1"/>
    <property type="molecule type" value="Genomic_DNA"/>
</dbReference>
<geneLocation type="mitochondrion" evidence="2"/>
<sequence length="54" mass="6991">MPQIFPMNWMMITMFMLFIFFLIKSHIFFFKPQKFSYLTKKYNMMFMMHKNFKW</sequence>
<keyword evidence="2" id="KW-0496">Mitochondrion</keyword>
<gene>
    <name evidence="2" type="primary">ATP8</name>
</gene>
<keyword evidence="1" id="KW-0812">Transmembrane</keyword>
<protein>
    <submittedName>
        <fullName evidence="2">ATP synthase subunit 8</fullName>
    </submittedName>
</protein>
<evidence type="ECO:0000256" key="1">
    <source>
        <dbReference type="SAM" id="Phobius"/>
    </source>
</evidence>
<accession>A0A8E6Z996</accession>
<keyword evidence="1" id="KW-0472">Membrane</keyword>
<evidence type="ECO:0000313" key="2">
    <source>
        <dbReference type="EMBL" id="QVV23847.1"/>
    </source>
</evidence>
<name>A0A8E6Z996_9ACAR</name>
<dbReference type="AlphaFoldDB" id="A0A8E6Z996"/>